<dbReference type="RefSeq" id="WP_311769082.1">
    <property type="nucleotide sequence ID" value="NZ_JACIIX010000002.1"/>
</dbReference>
<feature type="transmembrane region" description="Helical" evidence="7">
    <location>
        <begin position="273"/>
        <end position="292"/>
    </location>
</feature>
<feature type="transmembrane region" description="Helical" evidence="7">
    <location>
        <begin position="395"/>
        <end position="414"/>
    </location>
</feature>
<feature type="domain" description="Citrate transporter-like" evidence="8">
    <location>
        <begin position="32"/>
        <end position="339"/>
    </location>
</feature>
<evidence type="ECO:0000256" key="7">
    <source>
        <dbReference type="SAM" id="Phobius"/>
    </source>
</evidence>
<evidence type="ECO:0000256" key="6">
    <source>
        <dbReference type="ARBA" id="ARBA00023136"/>
    </source>
</evidence>
<feature type="transmembrane region" description="Helical" evidence="7">
    <location>
        <begin position="64"/>
        <end position="84"/>
    </location>
</feature>
<sequence length="416" mass="42669">MDMSEGMSLLTLVVFGLVYLGMAVGRIPGLLVDRTGIAVLGAIILMAAGVMDGPAALRAVDFSALLVLAGLMVVSAQAGEAGVYEWCAARLAVSPLAPCRLLGVVVFVSGGLSALVTNDVVVFAVTPLLCAGLLRRGLDPRPFVLALALAANAGSALTPIGNPQNILIAQAGALPFWPFVLFCLPVAVASLLLIWAGMAVFWRGRWVLPSGPAAGSAVAAIPLNRHGLIKTAGAAVALLVMLSLPVPQALGVTVVAGALLISRRLATRRTLLLVDWPLLILFAALFIVTHAAQMTGVPSQVLAALGEAGLSLRDPWVLSAVALIGSNTIGNVPADMLVLSLLPDRDPLFLHGLALLSTLAGNLLITGSMANIIAVEAAARQGIRIGFLTHARSGVPLTLLTLLLAAGQLALMGMKP</sequence>
<dbReference type="Pfam" id="PF03600">
    <property type="entry name" value="CitMHS"/>
    <property type="match status" value="1"/>
</dbReference>
<keyword evidence="3" id="KW-1003">Cell membrane</keyword>
<evidence type="ECO:0000256" key="4">
    <source>
        <dbReference type="ARBA" id="ARBA00022692"/>
    </source>
</evidence>
<dbReference type="Proteomes" id="UP000544872">
    <property type="component" value="Unassembled WGS sequence"/>
</dbReference>
<accession>A0A7W9ZFD5</accession>
<proteinExistence type="predicted"/>
<name>A0A7W9ZFD5_NOVIT</name>
<evidence type="ECO:0000256" key="3">
    <source>
        <dbReference type="ARBA" id="ARBA00022475"/>
    </source>
</evidence>
<dbReference type="GO" id="GO:0005886">
    <property type="term" value="C:plasma membrane"/>
    <property type="evidence" value="ECO:0007669"/>
    <property type="project" value="UniProtKB-SubCell"/>
</dbReference>
<evidence type="ECO:0000259" key="8">
    <source>
        <dbReference type="Pfam" id="PF03600"/>
    </source>
</evidence>
<protein>
    <submittedName>
        <fullName evidence="9">Na+/H+ antiporter NhaD/arsenite permease-like protein</fullName>
    </submittedName>
</protein>
<evidence type="ECO:0000313" key="10">
    <source>
        <dbReference type="Proteomes" id="UP000544872"/>
    </source>
</evidence>
<feature type="transmembrane region" description="Helical" evidence="7">
    <location>
        <begin position="206"/>
        <end position="223"/>
    </location>
</feature>
<gene>
    <name evidence="9" type="ORF">FHS48_001009</name>
</gene>
<feature type="transmembrane region" description="Helical" evidence="7">
    <location>
        <begin position="235"/>
        <end position="261"/>
    </location>
</feature>
<dbReference type="GO" id="GO:0055085">
    <property type="term" value="P:transmembrane transport"/>
    <property type="evidence" value="ECO:0007669"/>
    <property type="project" value="InterPro"/>
</dbReference>
<reference evidence="9 10" key="1">
    <citation type="submission" date="2020-08" db="EMBL/GenBank/DDBJ databases">
        <title>Genomic Encyclopedia of Type Strains, Phase IV (KMG-IV): sequencing the most valuable type-strain genomes for metagenomic binning, comparative biology and taxonomic classification.</title>
        <authorList>
            <person name="Goeker M."/>
        </authorList>
    </citation>
    <scope>NUCLEOTIDE SEQUENCE [LARGE SCALE GENOMIC DNA]</scope>
    <source>
        <strain evidence="9 10">DSM 11590</strain>
    </source>
</reference>
<keyword evidence="5 7" id="KW-1133">Transmembrane helix</keyword>
<feature type="transmembrane region" description="Helical" evidence="7">
    <location>
        <begin position="35"/>
        <end position="57"/>
    </location>
</feature>
<feature type="transmembrane region" description="Helical" evidence="7">
    <location>
        <begin position="104"/>
        <end position="131"/>
    </location>
</feature>
<evidence type="ECO:0000256" key="1">
    <source>
        <dbReference type="ARBA" id="ARBA00004651"/>
    </source>
</evidence>
<evidence type="ECO:0000256" key="2">
    <source>
        <dbReference type="ARBA" id="ARBA00022448"/>
    </source>
</evidence>
<dbReference type="InterPro" id="IPR004680">
    <property type="entry name" value="Cit_transptr-like_dom"/>
</dbReference>
<dbReference type="PANTHER" id="PTHR43302:SF5">
    <property type="entry name" value="TRANSPORTER ARSB-RELATED"/>
    <property type="match status" value="1"/>
</dbReference>
<organism evidence="9 10">
    <name type="scientific">Novispirillum itersonii</name>
    <name type="common">Aquaspirillum itersonii</name>
    <dbReference type="NCBI Taxonomy" id="189"/>
    <lineage>
        <taxon>Bacteria</taxon>
        <taxon>Pseudomonadati</taxon>
        <taxon>Pseudomonadota</taxon>
        <taxon>Alphaproteobacteria</taxon>
        <taxon>Rhodospirillales</taxon>
        <taxon>Novispirillaceae</taxon>
        <taxon>Novispirillum</taxon>
    </lineage>
</organism>
<keyword evidence="10" id="KW-1185">Reference proteome</keyword>
<evidence type="ECO:0000313" key="9">
    <source>
        <dbReference type="EMBL" id="MBB6209607.1"/>
    </source>
</evidence>
<dbReference type="EMBL" id="JACIIX010000002">
    <property type="protein sequence ID" value="MBB6209607.1"/>
    <property type="molecule type" value="Genomic_DNA"/>
</dbReference>
<feature type="transmembrane region" description="Helical" evidence="7">
    <location>
        <begin position="143"/>
        <end position="162"/>
    </location>
</feature>
<dbReference type="PANTHER" id="PTHR43302">
    <property type="entry name" value="TRANSPORTER ARSB-RELATED"/>
    <property type="match status" value="1"/>
</dbReference>
<dbReference type="AlphaFoldDB" id="A0A7W9ZFD5"/>
<keyword evidence="6 7" id="KW-0472">Membrane</keyword>
<evidence type="ECO:0000256" key="5">
    <source>
        <dbReference type="ARBA" id="ARBA00022989"/>
    </source>
</evidence>
<comment type="subcellular location">
    <subcellularLocation>
        <location evidence="1">Cell membrane</location>
        <topology evidence="1">Multi-pass membrane protein</topology>
    </subcellularLocation>
</comment>
<feature type="transmembrane region" description="Helical" evidence="7">
    <location>
        <begin position="348"/>
        <end position="374"/>
    </location>
</feature>
<keyword evidence="4 7" id="KW-0812">Transmembrane</keyword>
<keyword evidence="2" id="KW-0813">Transport</keyword>
<comment type="caution">
    <text evidence="9">The sequence shown here is derived from an EMBL/GenBank/DDBJ whole genome shotgun (WGS) entry which is preliminary data.</text>
</comment>
<feature type="transmembrane region" description="Helical" evidence="7">
    <location>
        <begin position="174"/>
        <end position="194"/>
    </location>
</feature>